<protein>
    <submittedName>
        <fullName evidence="3">Relaxase/mobilization nuclease</fullName>
    </submittedName>
</protein>
<proteinExistence type="predicted"/>
<feature type="compositionally biased region" description="Polar residues" evidence="1">
    <location>
        <begin position="275"/>
        <end position="288"/>
    </location>
</feature>
<gene>
    <name evidence="3" type="ORF">FMM80_26675</name>
</gene>
<dbReference type="OrthoDB" id="9762440at2"/>
<feature type="region of interest" description="Disordered" evidence="1">
    <location>
        <begin position="268"/>
        <end position="290"/>
    </location>
</feature>
<evidence type="ECO:0000313" key="4">
    <source>
        <dbReference type="Proteomes" id="UP000474104"/>
    </source>
</evidence>
<evidence type="ECO:0000256" key="1">
    <source>
        <dbReference type="SAM" id="MobiDB-lite"/>
    </source>
</evidence>
<sequence>MAYTSIIPVHRLDRSIAYIKDEKKTTKRETAGSLEEAISYALNREKTEYTVFEDAIGCTCASAFEDMVATKKRFHKMDGVQGYHLIQSFAKGEVTPELAHLIGQELAEGLLKGRFEAVVTTHLNTSHYHNHIVFNSVSMEDGRKYHSNAKSYYEEVRKISDAICIKYGLSVIPENRGNGKHYAQWQAERDGKPTWRTAIRMDIREAVQESYTWKQFLAQMEQRGYVWKWNQKYPSLKAPGMERFVRLKSLGKNYTEEAIQEWILKPKRKGRRQPGNWQQDRSQSGKTVSSHKKLTGLQALYYSYLYQMGALKKRPPRVSYLVREDIRHLDKRIAQMEFLQKHGITTREQIVPFRADREIEMVSLLKERRRLYRAQPDSPRISEITGQLKKLRKEIRMSVEIENHSKEMEERMRQAEQQKQQEKNQKLRRNPDGRNRK</sequence>
<dbReference type="EMBL" id="VIRB01000149">
    <property type="protein sequence ID" value="NDO72039.1"/>
    <property type="molecule type" value="Genomic_DNA"/>
</dbReference>
<dbReference type="Pfam" id="PF03432">
    <property type="entry name" value="Relaxase"/>
    <property type="match status" value="1"/>
</dbReference>
<comment type="caution">
    <text evidence="3">The sequence shown here is derived from an EMBL/GenBank/DDBJ whole genome shotgun (WGS) entry which is preliminary data.</text>
</comment>
<dbReference type="AlphaFoldDB" id="A0A9X5H8R8"/>
<dbReference type="InterPro" id="IPR005094">
    <property type="entry name" value="Endonuclease_MobA/VirD2"/>
</dbReference>
<dbReference type="Proteomes" id="UP000474104">
    <property type="component" value="Unassembled WGS sequence"/>
</dbReference>
<organism evidence="3 4">
    <name type="scientific">Schaedlerella arabinosiphila</name>
    <dbReference type="NCBI Taxonomy" id="2044587"/>
    <lineage>
        <taxon>Bacteria</taxon>
        <taxon>Bacillati</taxon>
        <taxon>Bacillota</taxon>
        <taxon>Clostridia</taxon>
        <taxon>Lachnospirales</taxon>
        <taxon>Lachnospiraceae</taxon>
        <taxon>Schaedlerella</taxon>
    </lineage>
</organism>
<feature type="domain" description="MobA/VirD2-like nuclease" evidence="2">
    <location>
        <begin position="40"/>
        <end position="169"/>
    </location>
</feature>
<name>A0A9X5H8R8_9FIRM</name>
<reference evidence="3 4" key="1">
    <citation type="submission" date="2019-07" db="EMBL/GenBank/DDBJ databases">
        <title>Draft genome sequences of 15 bacterial species constituting the stable defined intestinal microbiota of the GM15 gnotobiotic mouse model.</title>
        <authorList>
            <person name="Elie C."/>
            <person name="Mathieu A."/>
            <person name="Saliou A."/>
            <person name="Darnaud M."/>
            <person name="Leulier F."/>
            <person name="Tamellini A."/>
        </authorList>
    </citation>
    <scope>NUCLEOTIDE SEQUENCE [LARGE SCALE GENOMIC DNA]</scope>
    <source>
        <strain evidence="4">ASF 502</strain>
    </source>
</reference>
<dbReference type="RefSeq" id="WP_004081963.1">
    <property type="nucleotide sequence ID" value="NZ_VIRB01000149.1"/>
</dbReference>
<accession>A0A9X5H8R8</accession>
<evidence type="ECO:0000259" key="2">
    <source>
        <dbReference type="Pfam" id="PF03432"/>
    </source>
</evidence>
<evidence type="ECO:0000313" key="3">
    <source>
        <dbReference type="EMBL" id="NDO72039.1"/>
    </source>
</evidence>
<feature type="region of interest" description="Disordered" evidence="1">
    <location>
        <begin position="401"/>
        <end position="437"/>
    </location>
</feature>